<feature type="binding site" evidence="8">
    <location>
        <position position="115"/>
    </location>
    <ligand>
        <name>Zn(2+)</name>
        <dbReference type="ChEBI" id="CHEBI:29105"/>
        <note>catalytic</note>
    </ligand>
</feature>
<keyword evidence="3 8" id="KW-0540">Nuclease</keyword>
<evidence type="ECO:0000256" key="1">
    <source>
        <dbReference type="ARBA" id="ARBA00010875"/>
    </source>
</evidence>
<dbReference type="GO" id="GO:0004521">
    <property type="term" value="F:RNA endonuclease activity"/>
    <property type="evidence" value="ECO:0007669"/>
    <property type="project" value="UniProtKB-UniRule"/>
</dbReference>
<dbReference type="PANTHER" id="PTHR46986:SF1">
    <property type="entry name" value="ENDORIBONUCLEASE YBEY, CHLOROPLASTIC"/>
    <property type="match status" value="1"/>
</dbReference>
<dbReference type="Gene3D" id="3.40.390.30">
    <property type="entry name" value="Metalloproteases ('zincins'), catalytic domain"/>
    <property type="match status" value="1"/>
</dbReference>
<evidence type="ECO:0000256" key="2">
    <source>
        <dbReference type="ARBA" id="ARBA00022517"/>
    </source>
</evidence>
<dbReference type="EC" id="3.1.-.-" evidence="8"/>
<dbReference type="HAMAP" id="MF_00009">
    <property type="entry name" value="Endoribonucl_YbeY"/>
    <property type="match status" value="1"/>
</dbReference>
<dbReference type="InterPro" id="IPR023091">
    <property type="entry name" value="MetalPrtase_cat_dom_sf_prd"/>
</dbReference>
<dbReference type="NCBIfam" id="TIGR00043">
    <property type="entry name" value="rRNA maturation RNase YbeY"/>
    <property type="match status" value="1"/>
</dbReference>
<comment type="function">
    <text evidence="8">Single strand-specific metallo-endoribonuclease involved in late-stage 70S ribosome quality control and in maturation of the 3' terminus of the 16S rRNA.</text>
</comment>
<organism evidence="9 10">
    <name type="scientific">Methylomarinum roseum</name>
    <dbReference type="NCBI Taxonomy" id="3067653"/>
    <lineage>
        <taxon>Bacteria</taxon>
        <taxon>Pseudomonadati</taxon>
        <taxon>Pseudomonadota</taxon>
        <taxon>Gammaproteobacteria</taxon>
        <taxon>Methylococcales</taxon>
        <taxon>Methylococcaceae</taxon>
        <taxon>Methylomarinum</taxon>
    </lineage>
</organism>
<proteinExistence type="inferred from homology"/>
<evidence type="ECO:0000256" key="6">
    <source>
        <dbReference type="ARBA" id="ARBA00022801"/>
    </source>
</evidence>
<dbReference type="SUPFAM" id="SSF55486">
    <property type="entry name" value="Metalloproteases ('zincins'), catalytic domain"/>
    <property type="match status" value="1"/>
</dbReference>
<dbReference type="RefSeq" id="WP_349431629.1">
    <property type="nucleotide sequence ID" value="NZ_CP157743.1"/>
</dbReference>
<dbReference type="Pfam" id="PF02130">
    <property type="entry name" value="YbeY"/>
    <property type="match status" value="1"/>
</dbReference>
<feature type="binding site" evidence="8">
    <location>
        <position position="121"/>
    </location>
    <ligand>
        <name>Zn(2+)</name>
        <dbReference type="ChEBI" id="CHEBI:29105"/>
        <note>catalytic</note>
    </ligand>
</feature>
<evidence type="ECO:0000256" key="7">
    <source>
        <dbReference type="ARBA" id="ARBA00022833"/>
    </source>
</evidence>
<keyword evidence="5 8" id="KW-0255">Endonuclease</keyword>
<evidence type="ECO:0000256" key="5">
    <source>
        <dbReference type="ARBA" id="ARBA00022759"/>
    </source>
</evidence>
<dbReference type="PROSITE" id="PS01306">
    <property type="entry name" value="UPF0054"/>
    <property type="match status" value="1"/>
</dbReference>
<dbReference type="GO" id="GO:0004222">
    <property type="term" value="F:metalloendopeptidase activity"/>
    <property type="evidence" value="ECO:0007669"/>
    <property type="project" value="InterPro"/>
</dbReference>
<accession>A0AAU7NTW5</accession>
<keyword evidence="10" id="KW-1185">Reference proteome</keyword>
<name>A0AAU7NTW5_9GAMM</name>
<keyword evidence="6 8" id="KW-0378">Hydrolase</keyword>
<dbReference type="AlphaFoldDB" id="A0AAU7NTW5"/>
<protein>
    <recommendedName>
        <fullName evidence="8">Endoribonuclease YbeY</fullName>
        <ecNumber evidence="8">3.1.-.-</ecNumber>
    </recommendedName>
</protein>
<comment type="subcellular location">
    <subcellularLocation>
        <location evidence="8">Cytoplasm</location>
    </subcellularLocation>
</comment>
<feature type="binding site" evidence="8">
    <location>
        <position position="111"/>
    </location>
    <ligand>
        <name>Zn(2+)</name>
        <dbReference type="ChEBI" id="CHEBI:29105"/>
        <note>catalytic</note>
    </ligand>
</feature>
<dbReference type="GO" id="GO:0008270">
    <property type="term" value="F:zinc ion binding"/>
    <property type="evidence" value="ECO:0007669"/>
    <property type="project" value="UniProtKB-UniRule"/>
</dbReference>
<evidence type="ECO:0000313" key="10">
    <source>
        <dbReference type="Proteomes" id="UP001225378"/>
    </source>
</evidence>
<comment type="similarity">
    <text evidence="1 8">Belongs to the endoribonuclease YbeY family.</text>
</comment>
<dbReference type="Proteomes" id="UP001225378">
    <property type="component" value="Chromosome"/>
</dbReference>
<reference evidence="9 10" key="1">
    <citation type="journal article" date="2024" name="Microbiology">
        <title>Methylomarinum rosea sp. nov., a novel halophilic methanotrophic bacterium from the hypersaline Lake Elton.</title>
        <authorList>
            <person name="Suleimanov R.Z."/>
            <person name="Oshkin I.Y."/>
            <person name="Danilova O.V."/>
            <person name="Suzina N.E."/>
            <person name="Dedysh S.N."/>
        </authorList>
    </citation>
    <scope>NUCLEOTIDE SEQUENCE [LARGE SCALE GENOMIC DNA]</scope>
    <source>
        <strain evidence="9 10">Ch1-1</strain>
    </source>
</reference>
<dbReference type="EMBL" id="CP157743">
    <property type="protein sequence ID" value="XBS20437.1"/>
    <property type="molecule type" value="Genomic_DNA"/>
</dbReference>
<keyword evidence="8" id="KW-0698">rRNA processing</keyword>
<comment type="cofactor">
    <cofactor evidence="8">
        <name>Zn(2+)</name>
        <dbReference type="ChEBI" id="CHEBI:29105"/>
    </cofactor>
    <text evidence="8">Binds 1 zinc ion.</text>
</comment>
<sequence length="152" mass="17265">MNQLDIQIATVAGGLPDRRKFQQWVDQALADVDTDTEIVIRIVDAAESAELNEQYRHKQGPTNILSFPFEAPPGIEMPLLGDLLVCAPVVAEEARQQQKKPYDHWAHIVVHGVLHLLGYDHIEETQAERMEALEIKILQHLNIQNPYLEDND</sequence>
<dbReference type="InterPro" id="IPR002036">
    <property type="entry name" value="YbeY"/>
</dbReference>
<keyword evidence="2 8" id="KW-0690">Ribosome biogenesis</keyword>
<keyword evidence="8" id="KW-0963">Cytoplasm</keyword>
<dbReference type="InterPro" id="IPR020549">
    <property type="entry name" value="YbeY_CS"/>
</dbReference>
<gene>
    <name evidence="8 9" type="primary">ybeY</name>
    <name evidence="9" type="ORF">Q9L42_019135</name>
</gene>
<dbReference type="PANTHER" id="PTHR46986">
    <property type="entry name" value="ENDORIBONUCLEASE YBEY, CHLOROPLASTIC"/>
    <property type="match status" value="1"/>
</dbReference>
<dbReference type="GO" id="GO:0006364">
    <property type="term" value="P:rRNA processing"/>
    <property type="evidence" value="ECO:0007669"/>
    <property type="project" value="UniProtKB-UniRule"/>
</dbReference>
<keyword evidence="4 8" id="KW-0479">Metal-binding</keyword>
<keyword evidence="7 8" id="KW-0862">Zinc</keyword>
<evidence type="ECO:0000256" key="8">
    <source>
        <dbReference type="HAMAP-Rule" id="MF_00009"/>
    </source>
</evidence>
<evidence type="ECO:0000313" key="9">
    <source>
        <dbReference type="EMBL" id="XBS20437.1"/>
    </source>
</evidence>
<evidence type="ECO:0000256" key="3">
    <source>
        <dbReference type="ARBA" id="ARBA00022722"/>
    </source>
</evidence>
<evidence type="ECO:0000256" key="4">
    <source>
        <dbReference type="ARBA" id="ARBA00022723"/>
    </source>
</evidence>
<dbReference type="KEGG" id="mech:Q9L42_019135"/>
<dbReference type="GO" id="GO:0005737">
    <property type="term" value="C:cytoplasm"/>
    <property type="evidence" value="ECO:0007669"/>
    <property type="project" value="UniProtKB-SubCell"/>
</dbReference>